<gene>
    <name evidence="1" type="ORF">NQ317_004925</name>
</gene>
<keyword evidence="2" id="KW-1185">Reference proteome</keyword>
<evidence type="ECO:0000313" key="2">
    <source>
        <dbReference type="Proteomes" id="UP001162164"/>
    </source>
</evidence>
<sequence>MSFSNVKWKKAVLRLSDDNNKNQNVCKMYTMEKEVILPLNSDLYDSCLWNTAKKIKAKTYLLEYKVENTQDSMCKKILFDLFNTTEFGDTVPITERLLFTYIDFTSSYEIILNIQILPKSYNVSEYRVETTKKNTLKFEYLTYNEEGHYYFGIIPVSDKCPEKGCLKTLTSKNLHKKGTPLVIGIVEPVL</sequence>
<evidence type="ECO:0000313" key="1">
    <source>
        <dbReference type="EMBL" id="KAJ8981745.1"/>
    </source>
</evidence>
<organism evidence="1 2">
    <name type="scientific">Molorchus minor</name>
    <dbReference type="NCBI Taxonomy" id="1323400"/>
    <lineage>
        <taxon>Eukaryota</taxon>
        <taxon>Metazoa</taxon>
        <taxon>Ecdysozoa</taxon>
        <taxon>Arthropoda</taxon>
        <taxon>Hexapoda</taxon>
        <taxon>Insecta</taxon>
        <taxon>Pterygota</taxon>
        <taxon>Neoptera</taxon>
        <taxon>Endopterygota</taxon>
        <taxon>Coleoptera</taxon>
        <taxon>Polyphaga</taxon>
        <taxon>Cucujiformia</taxon>
        <taxon>Chrysomeloidea</taxon>
        <taxon>Cerambycidae</taxon>
        <taxon>Lamiinae</taxon>
        <taxon>Monochamini</taxon>
        <taxon>Molorchus</taxon>
    </lineage>
</organism>
<dbReference type="Proteomes" id="UP001162164">
    <property type="component" value="Unassembled WGS sequence"/>
</dbReference>
<name>A0ABQ9JTT7_9CUCU</name>
<protein>
    <submittedName>
        <fullName evidence="1">Uncharacterized protein</fullName>
    </submittedName>
</protein>
<reference evidence="1" key="1">
    <citation type="journal article" date="2023" name="Insect Mol. Biol.">
        <title>Genome sequencing provides insights into the evolution of gene families encoding plant cell wall-degrading enzymes in longhorned beetles.</title>
        <authorList>
            <person name="Shin N.R."/>
            <person name="Okamura Y."/>
            <person name="Kirsch R."/>
            <person name="Pauchet Y."/>
        </authorList>
    </citation>
    <scope>NUCLEOTIDE SEQUENCE</scope>
    <source>
        <strain evidence="1">MMC_N1</strain>
    </source>
</reference>
<proteinExistence type="predicted"/>
<dbReference type="EMBL" id="JAPWTJ010000167">
    <property type="protein sequence ID" value="KAJ8981745.1"/>
    <property type="molecule type" value="Genomic_DNA"/>
</dbReference>
<comment type="caution">
    <text evidence="1">The sequence shown here is derived from an EMBL/GenBank/DDBJ whole genome shotgun (WGS) entry which is preliminary data.</text>
</comment>
<accession>A0ABQ9JTT7</accession>